<evidence type="ECO:0000256" key="2">
    <source>
        <dbReference type="SAM" id="MobiDB-lite"/>
    </source>
</evidence>
<keyword evidence="6" id="KW-1185">Reference proteome</keyword>
<dbReference type="AlphaFoldDB" id="A0A0R1ZIW5"/>
<feature type="region of interest" description="Disordered" evidence="2">
    <location>
        <begin position="199"/>
        <end position="231"/>
    </location>
</feature>
<organism evidence="5 6">
    <name type="scientific">Ligilactobacillus araffinosus DSM 20653</name>
    <dbReference type="NCBI Taxonomy" id="1423820"/>
    <lineage>
        <taxon>Bacteria</taxon>
        <taxon>Bacillati</taxon>
        <taxon>Bacillota</taxon>
        <taxon>Bacilli</taxon>
        <taxon>Lactobacillales</taxon>
        <taxon>Lactobacillaceae</taxon>
        <taxon>Ligilactobacillus</taxon>
    </lineage>
</organism>
<dbReference type="PANTHER" id="PTHR37293:SF6">
    <property type="entry name" value="DNA REPLICATION PROTEIN DNAD"/>
    <property type="match status" value="1"/>
</dbReference>
<dbReference type="InterPro" id="IPR036388">
    <property type="entry name" value="WH-like_DNA-bd_sf"/>
</dbReference>
<reference evidence="5 6" key="1">
    <citation type="journal article" date="2015" name="Genome Announc.">
        <title>Expanding the biotechnology potential of lactobacilli through comparative genomics of 213 strains and associated genera.</title>
        <authorList>
            <person name="Sun Z."/>
            <person name="Harris H.M."/>
            <person name="McCann A."/>
            <person name="Guo C."/>
            <person name="Argimon S."/>
            <person name="Zhang W."/>
            <person name="Yang X."/>
            <person name="Jeffery I.B."/>
            <person name="Cooney J.C."/>
            <person name="Kagawa T.F."/>
            <person name="Liu W."/>
            <person name="Song Y."/>
            <person name="Salvetti E."/>
            <person name="Wrobel A."/>
            <person name="Rasinkangas P."/>
            <person name="Parkhill J."/>
            <person name="Rea M.C."/>
            <person name="O'Sullivan O."/>
            <person name="Ritari J."/>
            <person name="Douillard F.P."/>
            <person name="Paul Ross R."/>
            <person name="Yang R."/>
            <person name="Briner A.E."/>
            <person name="Felis G.E."/>
            <person name="de Vos W.M."/>
            <person name="Barrangou R."/>
            <person name="Klaenhammer T.R."/>
            <person name="Caufield P.W."/>
            <person name="Cui Y."/>
            <person name="Zhang H."/>
            <person name="O'Toole P.W."/>
        </authorList>
    </citation>
    <scope>NUCLEOTIDE SEQUENCE [LARGE SCALE GENOMIC DNA]</scope>
    <source>
        <strain evidence="5 6">DSM 20653</strain>
    </source>
</reference>
<dbReference type="Gene3D" id="1.10.10.10">
    <property type="entry name" value="Winged helix-like DNA-binding domain superfamily/Winged helix DNA-binding domain"/>
    <property type="match status" value="1"/>
</dbReference>
<feature type="domain" description="DnaD N-terminal" evidence="4">
    <location>
        <begin position="17"/>
        <end position="115"/>
    </location>
</feature>
<gene>
    <name evidence="5" type="ORF">FC64_GL001092</name>
</gene>
<comment type="similarity">
    <text evidence="1">Belongs to the DnaB/DnaD family.</text>
</comment>
<sequence>MDDTVALKLLQTGNTMIPNLILKNYVKLGMNAEEFVFLLELKAALKDGNQALDLQTIAQIMNKDEAQIYQLLHGLIEKGIISLTSVVDDQGRNSDQYSLEPLYKKTLKLLRDQMQAKQIQAHQQTRNDVFARIEQEFGHPLSSFDMEMIDSWLNEDHYSPEIVILALKEAVLSGVYNLKYMDKILLAWEKKGIKTAADVQRQRTKFRHQGQSQRKQGNRAKPKIPLNKWSE</sequence>
<comment type="caution">
    <text evidence="5">The sequence shown here is derived from an EMBL/GenBank/DDBJ whole genome shotgun (WGS) entry which is preliminary data.</text>
</comment>
<name>A0A0R1ZIW5_9LACO</name>
<evidence type="ECO:0000259" key="3">
    <source>
        <dbReference type="Pfam" id="PF07261"/>
    </source>
</evidence>
<dbReference type="RefSeq" id="WP_057906936.1">
    <property type="nucleotide sequence ID" value="NZ_AYYZ01000029.1"/>
</dbReference>
<dbReference type="NCBIfam" id="TIGR01446">
    <property type="entry name" value="DnaD_dom"/>
    <property type="match status" value="1"/>
</dbReference>
<dbReference type="STRING" id="1423820.FC64_GL001092"/>
<proteinExistence type="inferred from homology"/>
<evidence type="ECO:0000259" key="4">
    <source>
        <dbReference type="Pfam" id="PF21984"/>
    </source>
</evidence>
<dbReference type="InterPro" id="IPR006343">
    <property type="entry name" value="DnaB/C_C"/>
</dbReference>
<dbReference type="InterPro" id="IPR053162">
    <property type="entry name" value="DnaD"/>
</dbReference>
<dbReference type="InterPro" id="IPR053843">
    <property type="entry name" value="DnaD_N"/>
</dbReference>
<evidence type="ECO:0000313" key="6">
    <source>
        <dbReference type="Proteomes" id="UP000051291"/>
    </source>
</evidence>
<dbReference type="Pfam" id="PF21984">
    <property type="entry name" value="DnaD_N"/>
    <property type="match status" value="1"/>
</dbReference>
<dbReference type="EMBL" id="AYYZ01000029">
    <property type="protein sequence ID" value="KRM51899.1"/>
    <property type="molecule type" value="Genomic_DNA"/>
</dbReference>
<feature type="domain" description="DnaB/C C-terminal" evidence="3">
    <location>
        <begin position="131"/>
        <end position="202"/>
    </location>
</feature>
<accession>A0A0R1ZIW5</accession>
<dbReference type="Pfam" id="PF07261">
    <property type="entry name" value="DnaB_2"/>
    <property type="match status" value="1"/>
</dbReference>
<dbReference type="Proteomes" id="UP000051291">
    <property type="component" value="Unassembled WGS sequence"/>
</dbReference>
<dbReference type="SUPFAM" id="SSF158499">
    <property type="entry name" value="DnaD domain-like"/>
    <property type="match status" value="1"/>
</dbReference>
<evidence type="ECO:0000313" key="5">
    <source>
        <dbReference type="EMBL" id="KRM51899.1"/>
    </source>
</evidence>
<dbReference type="PANTHER" id="PTHR37293">
    <property type="entry name" value="PHAGE REPLICATION PROTEIN-RELATED"/>
    <property type="match status" value="1"/>
</dbReference>
<dbReference type="PATRIC" id="fig|1423820.4.peg.1117"/>
<protein>
    <submittedName>
        <fullName evidence="5">DNA replication protein dnaD</fullName>
    </submittedName>
</protein>
<dbReference type="Gene3D" id="1.10.10.630">
    <property type="entry name" value="DnaD domain-like"/>
    <property type="match status" value="1"/>
</dbReference>
<dbReference type="InterPro" id="IPR034829">
    <property type="entry name" value="DnaD-like_sf"/>
</dbReference>
<evidence type="ECO:0000256" key="1">
    <source>
        <dbReference type="ARBA" id="ARBA00093462"/>
    </source>
</evidence>